<dbReference type="Pfam" id="PF13275">
    <property type="entry name" value="S4_2"/>
    <property type="match status" value="1"/>
</dbReference>
<evidence type="ECO:0000256" key="1">
    <source>
        <dbReference type="PROSITE-ProRule" id="PRU00182"/>
    </source>
</evidence>
<dbReference type="InterPro" id="IPR036986">
    <property type="entry name" value="S4_RNA-bd_sf"/>
</dbReference>
<gene>
    <name evidence="2" type="ORF">HF577_18300</name>
</gene>
<organism evidence="2 3">
    <name type="scientific">Pseudonocardia xinjiangensis</name>
    <dbReference type="NCBI Taxonomy" id="75289"/>
    <lineage>
        <taxon>Bacteria</taxon>
        <taxon>Bacillati</taxon>
        <taxon>Actinomycetota</taxon>
        <taxon>Actinomycetes</taxon>
        <taxon>Pseudonocardiales</taxon>
        <taxon>Pseudonocardiaceae</taxon>
        <taxon>Pseudonocardia</taxon>
    </lineage>
</organism>
<accession>A0ABX1RIL5</accession>
<comment type="caution">
    <text evidence="2">The sequence shown here is derived from an EMBL/GenBank/DDBJ whole genome shotgun (WGS) entry which is preliminary data.</text>
</comment>
<keyword evidence="1" id="KW-0694">RNA-binding</keyword>
<evidence type="ECO:0000313" key="2">
    <source>
        <dbReference type="EMBL" id="NMH79031.1"/>
    </source>
</evidence>
<sequence>MRHDVRVPRSPILDVPIAEDPIRLGQFLKLAGLAEDGGHAKALLEAEEVLVNGRVETRRGAQLRAGDVVAVDDRRARPVTPG</sequence>
<evidence type="ECO:0000313" key="3">
    <source>
        <dbReference type="Proteomes" id="UP001296706"/>
    </source>
</evidence>
<dbReference type="SUPFAM" id="SSF55174">
    <property type="entry name" value="Alpha-L RNA-binding motif"/>
    <property type="match status" value="1"/>
</dbReference>
<reference evidence="2 3" key="1">
    <citation type="submission" date="2020-04" db="EMBL/GenBank/DDBJ databases">
        <authorList>
            <person name="Klaysubun C."/>
            <person name="Duangmal K."/>
            <person name="Lipun K."/>
        </authorList>
    </citation>
    <scope>NUCLEOTIDE SEQUENCE [LARGE SCALE GENOMIC DNA]</scope>
    <source>
        <strain evidence="2 3">JCM 11839</strain>
    </source>
</reference>
<keyword evidence="3" id="KW-1185">Reference proteome</keyword>
<dbReference type="Proteomes" id="UP001296706">
    <property type="component" value="Unassembled WGS sequence"/>
</dbReference>
<name>A0ABX1RIL5_9PSEU</name>
<protein>
    <submittedName>
        <fullName evidence="2">RNA-binding S4 domain-containing protein</fullName>
    </submittedName>
</protein>
<dbReference type="EMBL" id="JAAXKY010000057">
    <property type="protein sequence ID" value="NMH79031.1"/>
    <property type="molecule type" value="Genomic_DNA"/>
</dbReference>
<proteinExistence type="predicted"/>
<dbReference type="CDD" id="cd00165">
    <property type="entry name" value="S4"/>
    <property type="match status" value="1"/>
</dbReference>
<dbReference type="PROSITE" id="PS50889">
    <property type="entry name" value="S4"/>
    <property type="match status" value="1"/>
</dbReference>
<dbReference type="Gene3D" id="3.10.290.10">
    <property type="entry name" value="RNA-binding S4 domain"/>
    <property type="match status" value="1"/>
</dbReference>